<keyword evidence="2" id="KW-1185">Reference proteome</keyword>
<evidence type="ECO:0000313" key="1">
    <source>
        <dbReference type="EMBL" id="GMH73360.1"/>
    </source>
</evidence>
<dbReference type="AlphaFoldDB" id="A0A9W7ASY9"/>
<sequence>MTIPDSLQTHGDEIFEYRAKLVPYSIDVSYAVYGEYDSDFSEEREEEFYSQVKVKVINSQVIAHLRSKQQS</sequence>
<protein>
    <submittedName>
        <fullName evidence="1">Uncharacterized protein</fullName>
    </submittedName>
</protein>
<proteinExistence type="predicted"/>
<accession>A0A9W7ASY9</accession>
<dbReference type="Proteomes" id="UP001165122">
    <property type="component" value="Unassembled WGS sequence"/>
</dbReference>
<evidence type="ECO:0000313" key="2">
    <source>
        <dbReference type="Proteomes" id="UP001165122"/>
    </source>
</evidence>
<comment type="caution">
    <text evidence="1">The sequence shown here is derived from an EMBL/GenBank/DDBJ whole genome shotgun (WGS) entry which is preliminary data.</text>
</comment>
<reference evidence="2" key="1">
    <citation type="journal article" date="2023" name="Commun. Biol.">
        <title>Genome analysis of Parmales, the sister group of diatoms, reveals the evolutionary specialization of diatoms from phago-mixotrophs to photoautotrophs.</title>
        <authorList>
            <person name="Ban H."/>
            <person name="Sato S."/>
            <person name="Yoshikawa S."/>
            <person name="Yamada K."/>
            <person name="Nakamura Y."/>
            <person name="Ichinomiya M."/>
            <person name="Sato N."/>
            <person name="Blanc-Mathieu R."/>
            <person name="Endo H."/>
            <person name="Kuwata A."/>
            <person name="Ogata H."/>
        </authorList>
    </citation>
    <scope>NUCLEOTIDE SEQUENCE [LARGE SCALE GENOMIC DNA]</scope>
    <source>
        <strain evidence="2">NIES 3700</strain>
    </source>
</reference>
<gene>
    <name evidence="1" type="ORF">TrLO_g1017</name>
</gene>
<dbReference type="EMBL" id="BRXW01000672">
    <property type="protein sequence ID" value="GMH73360.1"/>
    <property type="molecule type" value="Genomic_DNA"/>
</dbReference>
<name>A0A9W7ASY9_9STRA</name>
<organism evidence="1 2">
    <name type="scientific">Triparma laevis f. longispina</name>
    <dbReference type="NCBI Taxonomy" id="1714387"/>
    <lineage>
        <taxon>Eukaryota</taxon>
        <taxon>Sar</taxon>
        <taxon>Stramenopiles</taxon>
        <taxon>Ochrophyta</taxon>
        <taxon>Bolidophyceae</taxon>
        <taxon>Parmales</taxon>
        <taxon>Triparmaceae</taxon>
        <taxon>Triparma</taxon>
    </lineage>
</organism>